<accession>A0A7Z7QP29</accession>
<dbReference type="FunFam" id="3.40.50.720:FF:000311">
    <property type="entry name" value="Ornithine cyclodeaminase"/>
    <property type="match status" value="1"/>
</dbReference>
<reference evidence="3" key="1">
    <citation type="submission" date="2018-06" db="EMBL/GenBank/DDBJ databases">
        <authorList>
            <consortium name="Pathogen Informatics"/>
            <person name="Doyle S."/>
        </authorList>
    </citation>
    <scope>NUCLEOTIDE SEQUENCE [LARGE SCALE GENOMIC DNA]</scope>
    <source>
        <strain evidence="3">NCTC12218</strain>
    </source>
</reference>
<comment type="similarity">
    <text evidence="1">Belongs to the ornithine cyclodeaminase/mu-crystallin family.</text>
</comment>
<dbReference type="PIRSF" id="PIRSF001439">
    <property type="entry name" value="CryM"/>
    <property type="match status" value="1"/>
</dbReference>
<dbReference type="InterPro" id="IPR003462">
    <property type="entry name" value="ODC_Mu_crystall"/>
</dbReference>
<dbReference type="EMBL" id="LR962863">
    <property type="protein sequence ID" value="CAD7359482.1"/>
    <property type="molecule type" value="Genomic_DNA"/>
</dbReference>
<evidence type="ECO:0000313" key="4">
    <source>
        <dbReference type="Proteomes" id="UP000264146"/>
    </source>
</evidence>
<name>A0A7Z7QP29_STASC</name>
<dbReference type="Gene3D" id="3.40.50.720">
    <property type="entry name" value="NAD(P)-binding Rossmann-like Domain"/>
    <property type="match status" value="1"/>
</dbReference>
<dbReference type="GO" id="GO:0016491">
    <property type="term" value="F:oxidoreductase activity"/>
    <property type="evidence" value="ECO:0007669"/>
    <property type="project" value="UniProtKB-ARBA"/>
</dbReference>
<dbReference type="InterPro" id="IPR023401">
    <property type="entry name" value="ODC_N"/>
</dbReference>
<evidence type="ECO:0000313" key="3">
    <source>
        <dbReference type="EMBL" id="SUM88438.1"/>
    </source>
</evidence>
<dbReference type="GO" id="GO:0005737">
    <property type="term" value="C:cytoplasm"/>
    <property type="evidence" value="ECO:0007669"/>
    <property type="project" value="TreeGrafter"/>
</dbReference>
<dbReference type="InterPro" id="IPR036291">
    <property type="entry name" value="NAD(P)-bd_dom_sf"/>
</dbReference>
<organism evidence="3">
    <name type="scientific">Staphylococcus schleiferi</name>
    <dbReference type="NCBI Taxonomy" id="1295"/>
    <lineage>
        <taxon>Bacteria</taxon>
        <taxon>Bacillati</taxon>
        <taxon>Bacillota</taxon>
        <taxon>Bacilli</taxon>
        <taxon>Bacillales</taxon>
        <taxon>Staphylococcaceae</taxon>
        <taxon>Staphylococcus</taxon>
    </lineage>
</organism>
<dbReference type="Proteomes" id="UP000264146">
    <property type="component" value="Chromosome"/>
</dbReference>
<dbReference type="RefSeq" id="WP_016425344.1">
    <property type="nucleotide sequence ID" value="NZ_CABKRV010000001.1"/>
</dbReference>
<dbReference type="PANTHER" id="PTHR13812">
    <property type="entry name" value="KETIMINE REDUCTASE MU-CRYSTALLIN"/>
    <property type="match status" value="1"/>
</dbReference>
<dbReference type="EMBL" id="UHEF01000001">
    <property type="protein sequence ID" value="SUM88438.1"/>
    <property type="molecule type" value="Genomic_DNA"/>
</dbReference>
<dbReference type="AlphaFoldDB" id="A0A7Z7QP29"/>
<sequence>MQVFNEEAVKNAYHIGDAIQDIEALFKDMEGVRQAQRIVIPTGEGAKSMLYMPCIHLNRQLGIIKITSITPENPDHDRPTTQGTIIVTDLKTGEHVASIDGSYLTRLRTGALSGIATQYLSQENAQTIGMIGTGGMAFEQLIANLEVRPIQRILLYNQSKDKAEDLKARILKTYSDYEVEIVDDVETLVTQSDIINCQTSSAEPVFDADTVKPGTHINGIGSYRPDMKEIDNRILPKADKVIFDDVEGVKKEAGEIIEANEKGIFKFEDYDGDLKSLSLNGTLQRSNDESITVFKCVGAAYFDLAVALGAYERLTKKQ</sequence>
<evidence type="ECO:0000313" key="2">
    <source>
        <dbReference type="EMBL" id="CAD7359482.1"/>
    </source>
</evidence>
<dbReference type="Gene3D" id="3.30.1780.10">
    <property type="entry name" value="ornithine cyclodeaminase, domain 1"/>
    <property type="match status" value="1"/>
</dbReference>
<gene>
    <name evidence="3" type="ORF">NCTC12218_01131</name>
</gene>
<dbReference type="GeneID" id="93789833"/>
<dbReference type="PANTHER" id="PTHR13812:SF19">
    <property type="entry name" value="KETIMINE REDUCTASE MU-CRYSTALLIN"/>
    <property type="match status" value="1"/>
</dbReference>
<evidence type="ECO:0000256" key="1">
    <source>
        <dbReference type="ARBA" id="ARBA00008903"/>
    </source>
</evidence>
<proteinExistence type="inferred from homology"/>
<protein>
    <submittedName>
        <fullName evidence="3">Ornithine cyclodeaminase/mu-crystallin family protein</fullName>
    </submittedName>
</protein>
<dbReference type="GO" id="GO:0019752">
    <property type="term" value="P:carboxylic acid metabolic process"/>
    <property type="evidence" value="ECO:0007669"/>
    <property type="project" value="UniProtKB-ARBA"/>
</dbReference>
<reference evidence="2 4" key="2">
    <citation type="submission" date="2020-11" db="EMBL/GenBank/DDBJ databases">
        <authorList>
            <consortium name="Pathogen Informatics"/>
        </authorList>
    </citation>
    <scope>NUCLEOTIDE SEQUENCE [LARGE SCALE GENOMIC DNA]</scope>
    <source>
        <strain evidence="2 4">NCTC12218</strain>
    </source>
</reference>
<dbReference type="SUPFAM" id="SSF51735">
    <property type="entry name" value="NAD(P)-binding Rossmann-fold domains"/>
    <property type="match status" value="1"/>
</dbReference>
<dbReference type="Pfam" id="PF02423">
    <property type="entry name" value="OCD_Mu_crystall"/>
    <property type="match status" value="1"/>
</dbReference>